<accession>A0AAD7AI85</accession>
<protein>
    <submittedName>
        <fullName evidence="1">Uncharacterized protein</fullName>
    </submittedName>
</protein>
<keyword evidence="2" id="KW-1185">Reference proteome</keyword>
<comment type="caution">
    <text evidence="1">The sequence shown here is derived from an EMBL/GenBank/DDBJ whole genome shotgun (WGS) entry which is preliminary data.</text>
</comment>
<name>A0AAD7AI85_9AGAR</name>
<organism evidence="1 2">
    <name type="scientific">Mycena albidolilacea</name>
    <dbReference type="NCBI Taxonomy" id="1033008"/>
    <lineage>
        <taxon>Eukaryota</taxon>
        <taxon>Fungi</taxon>
        <taxon>Dikarya</taxon>
        <taxon>Basidiomycota</taxon>
        <taxon>Agaricomycotina</taxon>
        <taxon>Agaricomycetes</taxon>
        <taxon>Agaricomycetidae</taxon>
        <taxon>Agaricales</taxon>
        <taxon>Marasmiineae</taxon>
        <taxon>Mycenaceae</taxon>
        <taxon>Mycena</taxon>
    </lineage>
</organism>
<gene>
    <name evidence="1" type="ORF">DFH08DRAFT_846160</name>
</gene>
<sequence>MKTQAEIHKCKSEYREAWTIQTKMLQITQNQSPYQHANTLLNLAETAVSMGVQKQDVQENIELAKSIFTTLNLKPLIIYCDAILADLYIREKNLLAAKKLLKKCLKLVTEDSEIKLFCFERLGNASSWDVDELTSDWTTIFLINSLKLKAKLRVYMALQFLGQIFLTNKDENTAVSLFTVALMGFTYMDVHRSRAECMIRLGDISSRCGDLLKAVELWESARPLFERSSQMKEVQYVDDRLSCVSSNFLDCHSQNIAHLVRLDVPSGNLFHIEDEERVEFIGELNQLTM</sequence>
<dbReference type="SUPFAM" id="SSF48452">
    <property type="entry name" value="TPR-like"/>
    <property type="match status" value="1"/>
</dbReference>
<dbReference type="InterPro" id="IPR011990">
    <property type="entry name" value="TPR-like_helical_dom_sf"/>
</dbReference>
<proteinExistence type="predicted"/>
<reference evidence="1" key="1">
    <citation type="submission" date="2023-03" db="EMBL/GenBank/DDBJ databases">
        <title>Massive genome expansion in bonnet fungi (Mycena s.s.) driven by repeated elements and novel gene families across ecological guilds.</title>
        <authorList>
            <consortium name="Lawrence Berkeley National Laboratory"/>
            <person name="Harder C.B."/>
            <person name="Miyauchi S."/>
            <person name="Viragh M."/>
            <person name="Kuo A."/>
            <person name="Thoen E."/>
            <person name="Andreopoulos B."/>
            <person name="Lu D."/>
            <person name="Skrede I."/>
            <person name="Drula E."/>
            <person name="Henrissat B."/>
            <person name="Morin E."/>
            <person name="Kohler A."/>
            <person name="Barry K."/>
            <person name="LaButti K."/>
            <person name="Morin E."/>
            <person name="Salamov A."/>
            <person name="Lipzen A."/>
            <person name="Mereny Z."/>
            <person name="Hegedus B."/>
            <person name="Baldrian P."/>
            <person name="Stursova M."/>
            <person name="Weitz H."/>
            <person name="Taylor A."/>
            <person name="Grigoriev I.V."/>
            <person name="Nagy L.G."/>
            <person name="Martin F."/>
            <person name="Kauserud H."/>
        </authorList>
    </citation>
    <scope>NUCLEOTIDE SEQUENCE</scope>
    <source>
        <strain evidence="1">CBHHK002</strain>
    </source>
</reference>
<dbReference type="AlphaFoldDB" id="A0AAD7AI85"/>
<dbReference type="EMBL" id="JARIHO010000006">
    <property type="protein sequence ID" value="KAJ7359471.1"/>
    <property type="molecule type" value="Genomic_DNA"/>
</dbReference>
<dbReference type="Proteomes" id="UP001218218">
    <property type="component" value="Unassembled WGS sequence"/>
</dbReference>
<evidence type="ECO:0000313" key="1">
    <source>
        <dbReference type="EMBL" id="KAJ7359471.1"/>
    </source>
</evidence>
<dbReference type="Gene3D" id="1.25.40.10">
    <property type="entry name" value="Tetratricopeptide repeat domain"/>
    <property type="match status" value="1"/>
</dbReference>
<evidence type="ECO:0000313" key="2">
    <source>
        <dbReference type="Proteomes" id="UP001218218"/>
    </source>
</evidence>